<dbReference type="Proteomes" id="UP000509458">
    <property type="component" value="Chromosome"/>
</dbReference>
<evidence type="ECO:0008006" key="4">
    <source>
        <dbReference type="Google" id="ProtNLM"/>
    </source>
</evidence>
<gene>
    <name evidence="2" type="ORF">ALFOR1_31158</name>
</gene>
<dbReference type="Pfam" id="PF01135">
    <property type="entry name" value="PCMT"/>
    <property type="match status" value="1"/>
</dbReference>
<organism evidence="2 3">
    <name type="scientific">Alteromonas macleodii</name>
    <name type="common">Pseudoalteromonas macleodii</name>
    <dbReference type="NCBI Taxonomy" id="28108"/>
    <lineage>
        <taxon>Bacteria</taxon>
        <taxon>Pseudomonadati</taxon>
        <taxon>Pseudomonadota</taxon>
        <taxon>Gammaproteobacteria</taxon>
        <taxon>Alteromonadales</taxon>
        <taxon>Alteromonadaceae</taxon>
        <taxon>Alteromonas/Salinimonas group</taxon>
        <taxon>Alteromonas</taxon>
    </lineage>
</organism>
<proteinExistence type="predicted"/>
<feature type="chain" id="PRO_5029806135" description="Methyltransferase type 11 domain-containing protein" evidence="1">
    <location>
        <begin position="28"/>
        <end position="247"/>
    </location>
</feature>
<dbReference type="RefSeq" id="WP_179983598.1">
    <property type="nucleotide sequence ID" value="NZ_LR812090.1"/>
</dbReference>
<accession>A0A6T9Y0D0</accession>
<protein>
    <recommendedName>
        <fullName evidence="4">Methyltransferase type 11 domain-containing protein</fullName>
    </recommendedName>
</protein>
<dbReference type="SUPFAM" id="SSF53335">
    <property type="entry name" value="S-adenosyl-L-methionine-dependent methyltransferases"/>
    <property type="match status" value="1"/>
</dbReference>
<dbReference type="AlphaFoldDB" id="A0A6T9Y0D0"/>
<feature type="signal peptide" evidence="1">
    <location>
        <begin position="1"/>
        <end position="27"/>
    </location>
</feature>
<dbReference type="Gene3D" id="3.40.50.150">
    <property type="entry name" value="Vaccinia Virus protein VP39"/>
    <property type="match status" value="1"/>
</dbReference>
<dbReference type="InterPro" id="IPR029063">
    <property type="entry name" value="SAM-dependent_MTases_sf"/>
</dbReference>
<sequence length="247" mass="28004">MEFRHTKRFHIVSLLILSISLLSKASANDIYDAAINNPARLKADFAYDQKRKPLDILPFTQIKKGDKVLELGAGGGYTTELLSWLVGESGKVYAHFLYNKERLENNRLSNVISLRKHSLNEHAQVLAENEIQSNKLDAIIIFFVLHDIYLNNEMSDELLTSLMDALKPGGSLIILDNAAKPDSGLTNISDLHRIGEHFVKSELEQAGFVFDGQTSVLRNKQDDHTKPWGDYEGLQDRFAYRFKKTEI</sequence>
<evidence type="ECO:0000313" key="2">
    <source>
        <dbReference type="EMBL" id="CAB9494197.1"/>
    </source>
</evidence>
<dbReference type="EMBL" id="LR812090">
    <property type="protein sequence ID" value="CAB9494197.1"/>
    <property type="molecule type" value="Genomic_DNA"/>
</dbReference>
<reference evidence="2 3" key="1">
    <citation type="submission" date="2020-06" db="EMBL/GenBank/DDBJ databases">
        <authorList>
            <person name="Duchaud E."/>
        </authorList>
    </citation>
    <scope>NUCLEOTIDE SEQUENCE [LARGE SCALE GENOMIC DNA]</scope>
    <source>
        <strain evidence="2">Alteromonas fortis</strain>
    </source>
</reference>
<keyword evidence="1" id="KW-0732">Signal</keyword>
<name>A0A6T9Y0D0_ALTMA</name>
<evidence type="ECO:0000256" key="1">
    <source>
        <dbReference type="SAM" id="SignalP"/>
    </source>
</evidence>
<evidence type="ECO:0000313" key="3">
    <source>
        <dbReference type="Proteomes" id="UP000509458"/>
    </source>
</evidence>